<evidence type="ECO:0000256" key="1">
    <source>
        <dbReference type="ARBA" id="ARBA00004571"/>
    </source>
</evidence>
<dbReference type="EMBL" id="FMJE01000004">
    <property type="protein sequence ID" value="SCM81533.1"/>
    <property type="molecule type" value="Genomic_DNA"/>
</dbReference>
<dbReference type="InterPro" id="IPR036942">
    <property type="entry name" value="Beta-barrel_TonB_sf"/>
</dbReference>
<keyword evidence="4 10" id="KW-0812">Transmembrane</keyword>
<dbReference type="AlphaFoldDB" id="A0A212LVG2"/>
<gene>
    <name evidence="15" type="ORF">KL86SPO_40017</name>
</gene>
<evidence type="ECO:0000256" key="8">
    <source>
        <dbReference type="ARBA" id="ARBA00023170"/>
    </source>
</evidence>
<accession>A0A212LVG2</accession>
<feature type="domain" description="TonB-dependent receptor plug" evidence="14">
    <location>
        <begin position="58"/>
        <end position="168"/>
    </location>
</feature>
<dbReference type="Gene3D" id="2.170.130.10">
    <property type="entry name" value="TonB-dependent receptor, plug domain"/>
    <property type="match status" value="1"/>
</dbReference>
<keyword evidence="2 10" id="KW-0813">Transport</keyword>
<evidence type="ECO:0000256" key="2">
    <source>
        <dbReference type="ARBA" id="ARBA00022448"/>
    </source>
</evidence>
<dbReference type="InterPro" id="IPR037066">
    <property type="entry name" value="Plug_dom_sf"/>
</dbReference>
<keyword evidence="8 15" id="KW-0675">Receptor</keyword>
<dbReference type="PANTHER" id="PTHR30069">
    <property type="entry name" value="TONB-DEPENDENT OUTER MEMBRANE RECEPTOR"/>
    <property type="match status" value="1"/>
</dbReference>
<evidence type="ECO:0000256" key="9">
    <source>
        <dbReference type="ARBA" id="ARBA00023237"/>
    </source>
</evidence>
<evidence type="ECO:0000256" key="11">
    <source>
        <dbReference type="RuleBase" id="RU003357"/>
    </source>
</evidence>
<organism evidence="15">
    <name type="scientific">uncultured Sporomusa sp</name>
    <dbReference type="NCBI Taxonomy" id="307249"/>
    <lineage>
        <taxon>Bacteria</taxon>
        <taxon>Bacillati</taxon>
        <taxon>Bacillota</taxon>
        <taxon>Negativicutes</taxon>
        <taxon>Selenomonadales</taxon>
        <taxon>Sporomusaceae</taxon>
        <taxon>Sporomusa</taxon>
        <taxon>environmental samples</taxon>
    </lineage>
</organism>
<keyword evidence="3 10" id="KW-1134">Transmembrane beta strand</keyword>
<dbReference type="PROSITE" id="PS52016">
    <property type="entry name" value="TONB_DEPENDENT_REC_3"/>
    <property type="match status" value="1"/>
</dbReference>
<evidence type="ECO:0000256" key="12">
    <source>
        <dbReference type="SAM" id="SignalP"/>
    </source>
</evidence>
<evidence type="ECO:0000256" key="5">
    <source>
        <dbReference type="ARBA" id="ARBA00022729"/>
    </source>
</evidence>
<dbReference type="RefSeq" id="WP_288184548.1">
    <property type="nucleotide sequence ID" value="NZ_LT608335.1"/>
</dbReference>
<evidence type="ECO:0000256" key="7">
    <source>
        <dbReference type="ARBA" id="ARBA00023136"/>
    </source>
</evidence>
<keyword evidence="5 12" id="KW-0732">Signal</keyword>
<feature type="signal peptide" evidence="12">
    <location>
        <begin position="1"/>
        <end position="32"/>
    </location>
</feature>
<comment type="similarity">
    <text evidence="10 11">Belongs to the TonB-dependent receptor family.</text>
</comment>
<keyword evidence="9 10" id="KW-0998">Cell outer membrane</keyword>
<dbReference type="Gene3D" id="2.40.170.20">
    <property type="entry name" value="TonB-dependent receptor, beta-barrel domain"/>
    <property type="match status" value="1"/>
</dbReference>
<protein>
    <submittedName>
        <fullName evidence="15">TonB-dependent receptor</fullName>
    </submittedName>
</protein>
<dbReference type="InterPro" id="IPR012910">
    <property type="entry name" value="Plug_dom"/>
</dbReference>
<name>A0A212LVG2_9FIRM</name>
<feature type="chain" id="PRO_5012239557" evidence="12">
    <location>
        <begin position="33"/>
        <end position="662"/>
    </location>
</feature>
<keyword evidence="6 11" id="KW-0798">TonB box</keyword>
<reference evidence="15" key="1">
    <citation type="submission" date="2016-08" db="EMBL/GenBank/DDBJ databases">
        <authorList>
            <person name="Seilhamer J.J."/>
        </authorList>
    </citation>
    <scope>NUCLEOTIDE SEQUENCE</scope>
    <source>
        <strain evidence="15">86</strain>
    </source>
</reference>
<keyword evidence="7 10" id="KW-0472">Membrane</keyword>
<proteinExistence type="inferred from homology"/>
<dbReference type="GO" id="GO:0015344">
    <property type="term" value="F:siderophore uptake transmembrane transporter activity"/>
    <property type="evidence" value="ECO:0007669"/>
    <property type="project" value="TreeGrafter"/>
</dbReference>
<evidence type="ECO:0000256" key="10">
    <source>
        <dbReference type="PROSITE-ProRule" id="PRU01360"/>
    </source>
</evidence>
<dbReference type="CDD" id="cd01347">
    <property type="entry name" value="ligand_gated_channel"/>
    <property type="match status" value="1"/>
</dbReference>
<evidence type="ECO:0000313" key="15">
    <source>
        <dbReference type="EMBL" id="SCM81533.1"/>
    </source>
</evidence>
<feature type="domain" description="TonB-dependent receptor-like beta-barrel" evidence="13">
    <location>
        <begin position="236"/>
        <end position="627"/>
    </location>
</feature>
<evidence type="ECO:0000259" key="13">
    <source>
        <dbReference type="Pfam" id="PF00593"/>
    </source>
</evidence>
<evidence type="ECO:0000259" key="14">
    <source>
        <dbReference type="Pfam" id="PF07715"/>
    </source>
</evidence>
<dbReference type="GO" id="GO:0009279">
    <property type="term" value="C:cell outer membrane"/>
    <property type="evidence" value="ECO:0007669"/>
    <property type="project" value="UniProtKB-SubCell"/>
</dbReference>
<comment type="subcellular location">
    <subcellularLocation>
        <location evidence="1 10">Cell outer membrane</location>
        <topology evidence="1 10">Multi-pass membrane protein</topology>
    </subcellularLocation>
</comment>
<sequence length="662" mass="73622">MTRKSGTGTSKSWLCAMVTSALLLQMPAAVLAEEADNQETFSLDAMVITANRVPTEVAKTAANVTVVSQEQIENGPYANLGDVLRDVNGVAVTTKGFAGAGQTVYLNGDDRVLVMIDGRRLSRPQGTVNGGRASIDLNSIVSLDNIERIEIVKGGASALYGSDAVGGVINIITRKGTEAKTTVDFSAGSWGIRNYGLSTQGSENGFSWYITANKKEQDYAEYNVLNPALTAGSSKGDNRRWPNSRYEGEGFTMRLDKELDAERSVTFNFEHWNDEGGRPISVEYLSDELLDRSTSLANNWALTYDFNKQQAVPGFARIYANYANQGFYGTYKSRVQGLAYQTGWQLSDRHKLLAGVDWEKGEVLENIYYNGTQDAINYKNKAVTNTAIYLQDIFTVTDKWTVTPGMRYDHHSKFGGQTTPKVNVNYSADSSTDIYISYNKVFKAPTVDDLYYNMYDPVNGSSYGDPNLKPETGHVVSAGVNKKLDDKTSVAVNCFTSNLTNAIAWDWDDPMHSQVRNIAKQKKRGIELDFKHKLSERYYTELGYSYINIKENRDNAGYLVDPKNSQPNGYRVKAGYTDAKWDVNVNGQSASGLDQEYFVDSNYWVWNLAANYKMTPDATVYFNVYNLGDKAYELSSSKGKYSRIGGYPMASRHFVMGVKYSF</sequence>
<dbReference type="PANTHER" id="PTHR30069:SF29">
    <property type="entry name" value="HEMOGLOBIN AND HEMOGLOBIN-HAPTOGLOBIN-BINDING PROTEIN 1-RELATED"/>
    <property type="match status" value="1"/>
</dbReference>
<dbReference type="InterPro" id="IPR039426">
    <property type="entry name" value="TonB-dep_rcpt-like"/>
</dbReference>
<dbReference type="SUPFAM" id="SSF56935">
    <property type="entry name" value="Porins"/>
    <property type="match status" value="1"/>
</dbReference>
<evidence type="ECO:0000256" key="3">
    <source>
        <dbReference type="ARBA" id="ARBA00022452"/>
    </source>
</evidence>
<evidence type="ECO:0000256" key="6">
    <source>
        <dbReference type="ARBA" id="ARBA00023077"/>
    </source>
</evidence>
<dbReference type="Pfam" id="PF07715">
    <property type="entry name" value="Plug"/>
    <property type="match status" value="1"/>
</dbReference>
<dbReference type="Pfam" id="PF00593">
    <property type="entry name" value="TonB_dep_Rec_b-barrel"/>
    <property type="match status" value="1"/>
</dbReference>
<evidence type="ECO:0000256" key="4">
    <source>
        <dbReference type="ARBA" id="ARBA00022692"/>
    </source>
</evidence>
<dbReference type="GO" id="GO:0044718">
    <property type="term" value="P:siderophore transmembrane transport"/>
    <property type="evidence" value="ECO:0007669"/>
    <property type="project" value="TreeGrafter"/>
</dbReference>
<dbReference type="InterPro" id="IPR000531">
    <property type="entry name" value="Beta-barrel_TonB"/>
</dbReference>